<dbReference type="Proteomes" id="UP000054988">
    <property type="component" value="Unassembled WGS sequence"/>
</dbReference>
<name>A0A0W0F8M0_MONRR</name>
<organism evidence="3 4">
    <name type="scientific">Moniliophthora roreri</name>
    <name type="common">Frosty pod rot fungus</name>
    <name type="synonym">Monilia roreri</name>
    <dbReference type="NCBI Taxonomy" id="221103"/>
    <lineage>
        <taxon>Eukaryota</taxon>
        <taxon>Fungi</taxon>
        <taxon>Dikarya</taxon>
        <taxon>Basidiomycota</taxon>
        <taxon>Agaricomycotina</taxon>
        <taxon>Agaricomycetes</taxon>
        <taxon>Agaricomycetidae</taxon>
        <taxon>Agaricales</taxon>
        <taxon>Marasmiineae</taxon>
        <taxon>Marasmiaceae</taxon>
        <taxon>Moniliophthora</taxon>
    </lineage>
</organism>
<dbReference type="AlphaFoldDB" id="A0A0W0F8M0"/>
<evidence type="ECO:0000256" key="1">
    <source>
        <dbReference type="SAM" id="MobiDB-lite"/>
    </source>
</evidence>
<accession>A0A0W0F8M0</accession>
<evidence type="ECO:0000313" key="3">
    <source>
        <dbReference type="EMBL" id="KTB32651.1"/>
    </source>
</evidence>
<reference evidence="3 4" key="1">
    <citation type="submission" date="2015-12" db="EMBL/GenBank/DDBJ databases">
        <title>Draft genome sequence of Moniliophthora roreri, the causal agent of frosty pod rot of cacao.</title>
        <authorList>
            <person name="Aime M.C."/>
            <person name="Diaz-Valderrama J.R."/>
            <person name="Kijpornyongpan T."/>
            <person name="Phillips-Mora W."/>
        </authorList>
    </citation>
    <scope>NUCLEOTIDE SEQUENCE [LARGE SCALE GENOMIC DNA]</scope>
    <source>
        <strain evidence="3 4">MCA 2952</strain>
    </source>
</reference>
<dbReference type="Pfam" id="PF20415">
    <property type="entry name" value="DUF6699"/>
    <property type="match status" value="1"/>
</dbReference>
<feature type="domain" description="DUF6699" evidence="2">
    <location>
        <begin position="101"/>
        <end position="185"/>
    </location>
</feature>
<evidence type="ECO:0000313" key="4">
    <source>
        <dbReference type="Proteomes" id="UP000054988"/>
    </source>
</evidence>
<comment type="caution">
    <text evidence="3">The sequence shown here is derived from an EMBL/GenBank/DDBJ whole genome shotgun (WGS) entry which is preliminary data.</text>
</comment>
<sequence length="215" mass="23906">MSTTYICQRTLTSTEHIYLQPQDMFPSVQMASPTSRTSTTTSSQFPFQETSPRSSNALPLHPPALIRKCVALPSQNRTGNEAVLHPILQCPSYRTGAPYAQWDLSRSFGSVDFTSRSNRSYIPPYFVELATQPPLPSITVVHPLLPWCITVHRSGIDGQGVTIVDVLCAIYAAMRVKEEEEFGGKTRLEYLQGKKMLLGLTRSQLGGDVWEMVVV</sequence>
<feature type="compositionally biased region" description="Low complexity" evidence="1">
    <location>
        <begin position="32"/>
        <end position="51"/>
    </location>
</feature>
<evidence type="ECO:0000259" key="2">
    <source>
        <dbReference type="Pfam" id="PF20415"/>
    </source>
</evidence>
<dbReference type="InterPro" id="IPR046522">
    <property type="entry name" value="DUF6699"/>
</dbReference>
<gene>
    <name evidence="3" type="ORF">WG66_14805</name>
</gene>
<proteinExistence type="predicted"/>
<feature type="region of interest" description="Disordered" evidence="1">
    <location>
        <begin position="28"/>
        <end position="58"/>
    </location>
</feature>
<dbReference type="EMBL" id="LATX01002209">
    <property type="protein sequence ID" value="KTB32651.1"/>
    <property type="molecule type" value="Genomic_DNA"/>
</dbReference>
<protein>
    <recommendedName>
        <fullName evidence="2">DUF6699 domain-containing protein</fullName>
    </recommendedName>
</protein>